<name>A0A4U1F5H3_MONMO</name>
<comment type="similarity">
    <text evidence="2 6">Belongs to the sulfotransferase 1 family.</text>
</comment>
<dbReference type="Pfam" id="PF00685">
    <property type="entry name" value="Sulfotransfer_1"/>
    <property type="match status" value="1"/>
</dbReference>
<evidence type="ECO:0000256" key="3">
    <source>
        <dbReference type="ARBA" id="ARBA00022490"/>
    </source>
</evidence>
<sequence>MEDLKYDGTERLAVDYVEGILQPKPTCDTWDQIWNFQARPDDLLISTYPKAGTTWTQEIVDLIQNEGDIDRSQRAPTHERFPFIEWKIPGMESGLEQANAMPSPRILKTHLPIHLLPPSFLEKNCKIIYVARNPKDSMVSYYHFHRMNKGLPAPGTWEEYFESFLAGDVCWGSWYEHVKGWWDAKDQHRILYLFYEDMKRNPKHEILKLAEFTGKSLDDKVLDKIVHYSSFDVMKQNPMANYTSIPAPFMNHSISPFMRKGAVGDWKNHFTVAQNERFDEDHKRKMTDTTLTSHIRFLSLFTTGWPRRPLLGPGNPR</sequence>
<evidence type="ECO:0000256" key="1">
    <source>
        <dbReference type="ARBA" id="ARBA00004496"/>
    </source>
</evidence>
<evidence type="ECO:0000256" key="4">
    <source>
        <dbReference type="ARBA" id="ARBA00022679"/>
    </source>
</evidence>
<accession>A0A4U1F5H3</accession>
<evidence type="ECO:0000256" key="6">
    <source>
        <dbReference type="RuleBase" id="RU361155"/>
    </source>
</evidence>
<keyword evidence="3" id="KW-0963">Cytoplasm</keyword>
<evidence type="ECO:0000256" key="2">
    <source>
        <dbReference type="ARBA" id="ARBA00005771"/>
    </source>
</evidence>
<dbReference type="GO" id="GO:0004062">
    <property type="term" value="F:aryl sulfotransferase activity"/>
    <property type="evidence" value="ECO:0007669"/>
    <property type="project" value="UniProtKB-ARBA"/>
</dbReference>
<proteinExistence type="inferred from homology"/>
<evidence type="ECO:0000313" key="8">
    <source>
        <dbReference type="EMBL" id="TKC44615.1"/>
    </source>
</evidence>
<protein>
    <recommendedName>
        <fullName evidence="6">Sulfotransferase</fullName>
        <ecNumber evidence="6">2.8.2.-</ecNumber>
    </recommendedName>
</protein>
<dbReference type="Proteomes" id="UP000308365">
    <property type="component" value="Unassembled WGS sequence"/>
</dbReference>
<comment type="caution">
    <text evidence="8">The sequence shown here is derived from an EMBL/GenBank/DDBJ whole genome shotgun (WGS) entry which is preliminary data.</text>
</comment>
<feature type="domain" description="Sulfotransferase" evidence="7">
    <location>
        <begin position="40"/>
        <end position="289"/>
    </location>
</feature>
<dbReference type="PANTHER" id="PTHR11783">
    <property type="entry name" value="SULFOTRANSFERASE SULT"/>
    <property type="match status" value="1"/>
</dbReference>
<evidence type="ECO:0000259" key="7">
    <source>
        <dbReference type="Pfam" id="PF00685"/>
    </source>
</evidence>
<comment type="catalytic activity">
    <reaction evidence="5">
        <text>4-ethylphenol + 3'-phosphoadenylyl sulfate = 4-ethylphenyl sulfate + adenosine 3',5'-bisphosphate + H(+)</text>
        <dbReference type="Rhea" id="RHEA:70607"/>
        <dbReference type="ChEBI" id="CHEBI:15378"/>
        <dbReference type="ChEBI" id="CHEBI:49584"/>
        <dbReference type="ChEBI" id="CHEBI:58339"/>
        <dbReference type="ChEBI" id="CHEBI:58343"/>
        <dbReference type="ChEBI" id="CHEBI:133681"/>
    </reaction>
    <physiologicalReaction direction="left-to-right" evidence="5">
        <dbReference type="Rhea" id="RHEA:70608"/>
    </physiologicalReaction>
</comment>
<dbReference type="SUPFAM" id="SSF52540">
    <property type="entry name" value="P-loop containing nucleoside triphosphate hydrolases"/>
    <property type="match status" value="1"/>
</dbReference>
<dbReference type="AlphaFoldDB" id="A0A4U1F5H3"/>
<comment type="subcellular location">
    <subcellularLocation>
        <location evidence="1">Cytoplasm</location>
    </subcellularLocation>
</comment>
<reference evidence="9" key="1">
    <citation type="journal article" date="2019" name="IScience">
        <title>Narwhal Genome Reveals Long-Term Low Genetic Diversity despite Current Large Abundance Size.</title>
        <authorList>
            <person name="Westbury M.V."/>
            <person name="Petersen B."/>
            <person name="Garde E."/>
            <person name="Heide-Jorgensen M.P."/>
            <person name="Lorenzen E.D."/>
        </authorList>
    </citation>
    <scope>NUCLEOTIDE SEQUENCE [LARGE SCALE GENOMIC DNA]</scope>
</reference>
<dbReference type="EC" id="2.8.2.-" evidence="6"/>
<dbReference type="FunFam" id="3.40.50.300:FF:000433">
    <property type="entry name" value="Estrogen sulfotransferase"/>
    <property type="match status" value="1"/>
</dbReference>
<dbReference type="EMBL" id="RWIC01000384">
    <property type="protein sequence ID" value="TKC44615.1"/>
    <property type="molecule type" value="Genomic_DNA"/>
</dbReference>
<dbReference type="Gene3D" id="3.40.50.300">
    <property type="entry name" value="P-loop containing nucleotide triphosphate hydrolases"/>
    <property type="match status" value="1"/>
</dbReference>
<dbReference type="GO" id="GO:0005737">
    <property type="term" value="C:cytoplasm"/>
    <property type="evidence" value="ECO:0007669"/>
    <property type="project" value="UniProtKB-SubCell"/>
</dbReference>
<organism evidence="8 9">
    <name type="scientific">Monodon monoceros</name>
    <name type="common">Narwhal</name>
    <name type="synonym">Ceratodon monodon</name>
    <dbReference type="NCBI Taxonomy" id="40151"/>
    <lineage>
        <taxon>Eukaryota</taxon>
        <taxon>Metazoa</taxon>
        <taxon>Chordata</taxon>
        <taxon>Craniata</taxon>
        <taxon>Vertebrata</taxon>
        <taxon>Euteleostomi</taxon>
        <taxon>Mammalia</taxon>
        <taxon>Eutheria</taxon>
        <taxon>Laurasiatheria</taxon>
        <taxon>Artiodactyla</taxon>
        <taxon>Whippomorpha</taxon>
        <taxon>Cetacea</taxon>
        <taxon>Odontoceti</taxon>
        <taxon>Monodontidae</taxon>
        <taxon>Monodon</taxon>
    </lineage>
</organism>
<evidence type="ECO:0000256" key="5">
    <source>
        <dbReference type="ARBA" id="ARBA00048219"/>
    </source>
</evidence>
<dbReference type="InterPro" id="IPR000863">
    <property type="entry name" value="Sulfotransferase_dom"/>
</dbReference>
<gene>
    <name evidence="8" type="ORF">EI555_004005</name>
</gene>
<evidence type="ECO:0000313" key="9">
    <source>
        <dbReference type="Proteomes" id="UP000308365"/>
    </source>
</evidence>
<keyword evidence="4 6" id="KW-0808">Transferase</keyword>
<dbReference type="GO" id="GO:0051923">
    <property type="term" value="P:sulfation"/>
    <property type="evidence" value="ECO:0007669"/>
    <property type="project" value="UniProtKB-ARBA"/>
</dbReference>
<dbReference type="InterPro" id="IPR027417">
    <property type="entry name" value="P-loop_NTPase"/>
</dbReference>